<organism evidence="1 2">
    <name type="scientific">Phytophthora palmivora</name>
    <dbReference type="NCBI Taxonomy" id="4796"/>
    <lineage>
        <taxon>Eukaryota</taxon>
        <taxon>Sar</taxon>
        <taxon>Stramenopiles</taxon>
        <taxon>Oomycota</taxon>
        <taxon>Peronosporomycetes</taxon>
        <taxon>Peronosporales</taxon>
        <taxon>Peronosporaceae</taxon>
        <taxon>Phytophthora</taxon>
    </lineage>
</organism>
<gene>
    <name evidence="1" type="ORF">PHPALM_9348</name>
</gene>
<evidence type="ECO:0000313" key="1">
    <source>
        <dbReference type="EMBL" id="POM73771.1"/>
    </source>
</evidence>
<evidence type="ECO:0000313" key="2">
    <source>
        <dbReference type="Proteomes" id="UP000237271"/>
    </source>
</evidence>
<protein>
    <submittedName>
        <fullName evidence="1">Uncharacterized protein</fullName>
    </submittedName>
</protein>
<proteinExistence type="predicted"/>
<dbReference type="AlphaFoldDB" id="A0A2P4Y7H7"/>
<dbReference type="OrthoDB" id="126837at2759"/>
<name>A0A2P4Y7H7_9STRA</name>
<sequence>MVSFIGYVNIRLRLSTKKRVTKALSQYAKVEKAKLKRLCEILPTTDFTVTLNGVMKLPYCLDSGSDHTIIGRSDWEQLIALEPDGQVEHLEFPA</sequence>
<comment type="caution">
    <text evidence="1">The sequence shown here is derived from an EMBL/GenBank/DDBJ whole genome shotgun (WGS) entry which is preliminary data.</text>
</comment>
<reference evidence="1 2" key="1">
    <citation type="journal article" date="2017" name="Genome Biol. Evol.">
        <title>Phytophthora megakarya and P. palmivora, closely related causal agents of cacao black pod rot, underwent increases in genome sizes and gene numbers by different mechanisms.</title>
        <authorList>
            <person name="Ali S.S."/>
            <person name="Shao J."/>
            <person name="Lary D.J."/>
            <person name="Kronmiller B."/>
            <person name="Shen D."/>
            <person name="Strem M.D."/>
            <person name="Amoako-Attah I."/>
            <person name="Akrofi A.Y."/>
            <person name="Begoude B.A."/>
            <person name="Ten Hoopen G.M."/>
            <person name="Coulibaly K."/>
            <person name="Kebe B.I."/>
            <person name="Melnick R.L."/>
            <person name="Guiltinan M.J."/>
            <person name="Tyler B.M."/>
            <person name="Meinhardt L.W."/>
            <person name="Bailey B.A."/>
        </authorList>
    </citation>
    <scope>NUCLEOTIDE SEQUENCE [LARGE SCALE GENOMIC DNA]</scope>
    <source>
        <strain evidence="2">sbr112.9</strain>
    </source>
</reference>
<dbReference type="EMBL" id="NCKW01005012">
    <property type="protein sequence ID" value="POM73771.1"/>
    <property type="molecule type" value="Genomic_DNA"/>
</dbReference>
<accession>A0A2P4Y7H7</accession>
<dbReference type="Proteomes" id="UP000237271">
    <property type="component" value="Unassembled WGS sequence"/>
</dbReference>
<keyword evidence="2" id="KW-1185">Reference proteome</keyword>